<dbReference type="EMBL" id="FOJW01000001">
    <property type="protein sequence ID" value="SFA77252.1"/>
    <property type="molecule type" value="Genomic_DNA"/>
</dbReference>
<dbReference type="InterPro" id="IPR028976">
    <property type="entry name" value="CheC-like_sf"/>
</dbReference>
<keyword evidence="5" id="KW-1185">Reference proteome</keyword>
<keyword evidence="1" id="KW-0145">Chemotaxis</keyword>
<dbReference type="Proteomes" id="UP000198642">
    <property type="component" value="Unassembled WGS sequence"/>
</dbReference>
<protein>
    <submittedName>
        <fullName evidence="4">Chemotaxis protein CheC</fullName>
    </submittedName>
</protein>
<gene>
    <name evidence="4" type="ORF">SAMN04488072_101508</name>
</gene>
<keyword evidence="2" id="KW-0378">Hydrolase</keyword>
<sequence length="211" mass="23089">MIEPNRLSDIQLDVLREAGNIGAGNAATSMSKLMDHKVDMQVPSVHIVPFDEVLEWIGGPDVPVASIMIHIFGDAPGNVYFFLKVNEAESLAKSVTKQPHVQLDNRGTDHFAASAIKETGNILTSSYLSALSDFTGLHMQPSVPAMHIDMAGAILSHALIEVSQMTDYVLIIDTEISYSGFDQRIQGNFLFLPDPKSFSELFKSLGIEENE</sequence>
<dbReference type="InterPro" id="IPR007597">
    <property type="entry name" value="CheC"/>
</dbReference>
<evidence type="ECO:0000313" key="5">
    <source>
        <dbReference type="Proteomes" id="UP000198642"/>
    </source>
</evidence>
<dbReference type="Gene3D" id="3.40.1550.10">
    <property type="entry name" value="CheC-like"/>
    <property type="match status" value="1"/>
</dbReference>
<feature type="domain" description="CheC-like protein" evidence="3">
    <location>
        <begin position="10"/>
        <end position="47"/>
    </location>
</feature>
<dbReference type="AlphaFoldDB" id="A0A1I0VLQ0"/>
<dbReference type="RefSeq" id="WP_342028004.1">
    <property type="nucleotide sequence ID" value="NZ_FOJW01000001.1"/>
</dbReference>
<evidence type="ECO:0000256" key="1">
    <source>
        <dbReference type="ARBA" id="ARBA00022500"/>
    </source>
</evidence>
<evidence type="ECO:0000259" key="3">
    <source>
        <dbReference type="Pfam" id="PF04509"/>
    </source>
</evidence>
<name>A0A1I0VLQ0_9BACI</name>
<dbReference type="GO" id="GO:0006935">
    <property type="term" value="P:chemotaxis"/>
    <property type="evidence" value="ECO:0007669"/>
    <property type="project" value="UniProtKB-KW"/>
</dbReference>
<dbReference type="PANTHER" id="PTHR43693">
    <property type="entry name" value="PROTEIN PHOSPHATASE CHEZ"/>
    <property type="match status" value="1"/>
</dbReference>
<organism evidence="4 5">
    <name type="scientific">Lentibacillus halodurans</name>
    <dbReference type="NCBI Taxonomy" id="237679"/>
    <lineage>
        <taxon>Bacteria</taxon>
        <taxon>Bacillati</taxon>
        <taxon>Bacillota</taxon>
        <taxon>Bacilli</taxon>
        <taxon>Bacillales</taxon>
        <taxon>Bacillaceae</taxon>
        <taxon>Lentibacillus</taxon>
    </lineage>
</organism>
<evidence type="ECO:0000256" key="2">
    <source>
        <dbReference type="ARBA" id="ARBA00022801"/>
    </source>
</evidence>
<reference evidence="4 5" key="1">
    <citation type="submission" date="2016-10" db="EMBL/GenBank/DDBJ databases">
        <authorList>
            <person name="de Groot N.N."/>
        </authorList>
    </citation>
    <scope>NUCLEOTIDE SEQUENCE [LARGE SCALE GENOMIC DNA]</scope>
    <source>
        <strain evidence="4 5">CGMCC 1.3702</strain>
    </source>
</reference>
<evidence type="ECO:0000313" key="4">
    <source>
        <dbReference type="EMBL" id="SFA77252.1"/>
    </source>
</evidence>
<dbReference type="Pfam" id="PF04509">
    <property type="entry name" value="CheC"/>
    <property type="match status" value="2"/>
</dbReference>
<feature type="domain" description="CheC-like protein" evidence="3">
    <location>
        <begin position="111"/>
        <end position="147"/>
    </location>
</feature>
<dbReference type="PANTHER" id="PTHR43693:SF1">
    <property type="entry name" value="PROTEIN PHOSPHATASE CHEZ"/>
    <property type="match status" value="1"/>
</dbReference>
<dbReference type="InterPro" id="IPR050992">
    <property type="entry name" value="CheZ_family_phosphatases"/>
</dbReference>
<dbReference type="SUPFAM" id="SSF103039">
    <property type="entry name" value="CheC-like"/>
    <property type="match status" value="1"/>
</dbReference>
<dbReference type="CDD" id="cd17909">
    <property type="entry name" value="CheC_ClassI"/>
    <property type="match status" value="1"/>
</dbReference>
<proteinExistence type="predicted"/>
<dbReference type="STRING" id="237679.SAMN04488072_101508"/>
<accession>A0A1I0VLQ0</accession>
<dbReference type="GO" id="GO:0016787">
    <property type="term" value="F:hydrolase activity"/>
    <property type="evidence" value="ECO:0007669"/>
    <property type="project" value="UniProtKB-KW"/>
</dbReference>